<dbReference type="Gene3D" id="3.40.50.300">
    <property type="entry name" value="P-loop containing nucleotide triphosphate hydrolases"/>
    <property type="match status" value="1"/>
</dbReference>
<dbReference type="RefSeq" id="WP_179428426.1">
    <property type="nucleotide sequence ID" value="NZ_JACBZP010000001.1"/>
</dbReference>
<proteinExistence type="predicted"/>
<dbReference type="InterPro" id="IPR027417">
    <property type="entry name" value="P-loop_NTPase"/>
</dbReference>
<dbReference type="GO" id="GO:0016301">
    <property type="term" value="F:kinase activity"/>
    <property type="evidence" value="ECO:0007669"/>
    <property type="project" value="UniProtKB-KW"/>
</dbReference>
<accession>A0A7Z0D3A2</accession>
<name>A0A7Z0D3A2_9MICO</name>
<evidence type="ECO:0000313" key="2">
    <source>
        <dbReference type="Proteomes" id="UP000539111"/>
    </source>
</evidence>
<comment type="caution">
    <text evidence="1">The sequence shown here is derived from an EMBL/GenBank/DDBJ whole genome shotgun (WGS) entry which is preliminary data.</text>
</comment>
<keyword evidence="1" id="KW-0808">Transferase</keyword>
<reference evidence="1 2" key="1">
    <citation type="submission" date="2020-07" db="EMBL/GenBank/DDBJ databases">
        <title>Sequencing the genomes of 1000 actinobacteria strains.</title>
        <authorList>
            <person name="Klenk H.-P."/>
        </authorList>
    </citation>
    <scope>NUCLEOTIDE SEQUENCE [LARGE SCALE GENOMIC DNA]</scope>
    <source>
        <strain evidence="1 2">DSM 26341</strain>
    </source>
</reference>
<keyword evidence="2" id="KW-1185">Reference proteome</keyword>
<evidence type="ECO:0000313" key="1">
    <source>
        <dbReference type="EMBL" id="NYI68033.1"/>
    </source>
</evidence>
<dbReference type="EMBL" id="JACBZP010000001">
    <property type="protein sequence ID" value="NYI68033.1"/>
    <property type="molecule type" value="Genomic_DNA"/>
</dbReference>
<gene>
    <name evidence="1" type="ORF">BJY26_002339</name>
</gene>
<protein>
    <submittedName>
        <fullName evidence="1">2-phosphoglycerate kinase</fullName>
    </submittedName>
</protein>
<sequence length="118" mass="12378">MRRSVATGRLLVISGLPGVGKSSVAESVATRIGSVHLSIDALEEAILGCGLSPGQDVGIAAYEAARAAAELSLRLGPPSGRLCNGWRTHVLQTRAQCFEVINICVSRQIQPDASNARR</sequence>
<keyword evidence="1" id="KW-0418">Kinase</keyword>
<dbReference type="AlphaFoldDB" id="A0A7Z0D3A2"/>
<dbReference type="Proteomes" id="UP000539111">
    <property type="component" value="Unassembled WGS sequence"/>
</dbReference>
<dbReference type="SUPFAM" id="SSF52540">
    <property type="entry name" value="P-loop containing nucleoside triphosphate hydrolases"/>
    <property type="match status" value="1"/>
</dbReference>
<organism evidence="1 2">
    <name type="scientific">Spelaeicoccus albus</name>
    <dbReference type="NCBI Taxonomy" id="1280376"/>
    <lineage>
        <taxon>Bacteria</taxon>
        <taxon>Bacillati</taxon>
        <taxon>Actinomycetota</taxon>
        <taxon>Actinomycetes</taxon>
        <taxon>Micrococcales</taxon>
        <taxon>Brevibacteriaceae</taxon>
        <taxon>Spelaeicoccus</taxon>
    </lineage>
</organism>